<protein>
    <submittedName>
        <fullName evidence="1">Uncharacterized protein</fullName>
    </submittedName>
</protein>
<comment type="caution">
    <text evidence="1">The sequence shown here is derived from an EMBL/GenBank/DDBJ whole genome shotgun (WGS) entry which is preliminary data.</text>
</comment>
<evidence type="ECO:0000313" key="1">
    <source>
        <dbReference type="EMBL" id="GFX91901.1"/>
    </source>
</evidence>
<evidence type="ECO:0000313" key="2">
    <source>
        <dbReference type="Proteomes" id="UP000887159"/>
    </source>
</evidence>
<keyword evidence="2" id="KW-1185">Reference proteome</keyword>
<gene>
    <name evidence="1" type="primary">NCL1_25343</name>
    <name evidence="1" type="ORF">TNCV_3577311</name>
</gene>
<dbReference type="AlphaFoldDB" id="A0A8X6RB83"/>
<proteinExistence type="predicted"/>
<organism evidence="1 2">
    <name type="scientific">Trichonephila clavipes</name>
    <name type="common">Golden silk orbweaver</name>
    <name type="synonym">Nephila clavipes</name>
    <dbReference type="NCBI Taxonomy" id="2585209"/>
    <lineage>
        <taxon>Eukaryota</taxon>
        <taxon>Metazoa</taxon>
        <taxon>Ecdysozoa</taxon>
        <taxon>Arthropoda</taxon>
        <taxon>Chelicerata</taxon>
        <taxon>Arachnida</taxon>
        <taxon>Araneae</taxon>
        <taxon>Araneomorphae</taxon>
        <taxon>Entelegynae</taxon>
        <taxon>Araneoidea</taxon>
        <taxon>Nephilidae</taxon>
        <taxon>Trichonephila</taxon>
    </lineage>
</organism>
<name>A0A8X6RB83_TRICX</name>
<sequence length="125" mass="14695">MRECGVLEEKENVYTLLATVNATPCRKNANNMKFSTCISRGEICKWLEFQHRHITRACGVPSNRYLRLGDFDNFKFDNCVFLVVFFKKRSVMSRRKQRSAFDQVSEFDCRRVVAYRVCDSGLSFR</sequence>
<accession>A0A8X6RB83</accession>
<reference evidence="1" key="1">
    <citation type="submission" date="2020-08" db="EMBL/GenBank/DDBJ databases">
        <title>Multicomponent nature underlies the extraordinary mechanical properties of spider dragline silk.</title>
        <authorList>
            <person name="Kono N."/>
            <person name="Nakamura H."/>
            <person name="Mori M."/>
            <person name="Yoshida Y."/>
            <person name="Ohtoshi R."/>
            <person name="Malay A.D."/>
            <person name="Moran D.A.P."/>
            <person name="Tomita M."/>
            <person name="Numata K."/>
            <person name="Arakawa K."/>
        </authorList>
    </citation>
    <scope>NUCLEOTIDE SEQUENCE</scope>
</reference>
<dbReference type="Proteomes" id="UP000887159">
    <property type="component" value="Unassembled WGS sequence"/>
</dbReference>
<dbReference type="EMBL" id="BMAU01021137">
    <property type="protein sequence ID" value="GFX91901.1"/>
    <property type="molecule type" value="Genomic_DNA"/>
</dbReference>